<feature type="transmembrane region" description="Helical" evidence="1">
    <location>
        <begin position="152"/>
        <end position="173"/>
    </location>
</feature>
<keyword evidence="1" id="KW-1133">Transmembrane helix</keyword>
<evidence type="ECO:0000256" key="1">
    <source>
        <dbReference type="SAM" id="Phobius"/>
    </source>
</evidence>
<keyword evidence="1" id="KW-0472">Membrane</keyword>
<dbReference type="EMBL" id="JX649868">
    <property type="protein sequence ID" value="AGC71326.1"/>
    <property type="molecule type" value="Genomic_DNA"/>
</dbReference>
<protein>
    <submittedName>
        <fullName evidence="2">Integral membrane protein</fullName>
    </submittedName>
</protein>
<name>L7VVJ4_9BACT</name>
<organism evidence="2">
    <name type="scientific">uncultured bacterium A1Q1_fos_515</name>
    <dbReference type="NCBI Taxonomy" id="1256581"/>
    <lineage>
        <taxon>Bacteria</taxon>
        <taxon>environmental samples</taxon>
    </lineage>
</organism>
<reference evidence="2" key="1">
    <citation type="submission" date="2012-09" db="EMBL/GenBank/DDBJ databases">
        <title>Metagenomic Characterization of a Microbial Community in Wastewater Detects High Levels of Antibiotic Resistance.</title>
        <authorList>
            <person name="Abrams M."/>
            <person name="Caldwell A."/>
            <person name="Vandaei E."/>
            <person name="Lee W."/>
            <person name="Perrott J."/>
            <person name="Khan S.Y."/>
            <person name="Ta J."/>
            <person name="Romero D."/>
            <person name="Nguyen V."/>
            <person name="Pourmand N."/>
            <person name="Ouverney C.C."/>
        </authorList>
    </citation>
    <scope>NUCLEOTIDE SEQUENCE</scope>
</reference>
<accession>L7VVJ4</accession>
<feature type="transmembrane region" description="Helical" evidence="1">
    <location>
        <begin position="215"/>
        <end position="238"/>
    </location>
</feature>
<evidence type="ECO:0000313" key="2">
    <source>
        <dbReference type="EMBL" id="AGC71326.1"/>
    </source>
</evidence>
<feature type="transmembrane region" description="Helical" evidence="1">
    <location>
        <begin position="123"/>
        <end position="145"/>
    </location>
</feature>
<keyword evidence="1" id="KW-0812">Transmembrane</keyword>
<feature type="transmembrane region" description="Helical" evidence="1">
    <location>
        <begin position="78"/>
        <end position="103"/>
    </location>
</feature>
<dbReference type="AlphaFoldDB" id="L7VVJ4"/>
<sequence>MLLGVVTIPAIVNVGIGYVTRDQPSFDRIEIITYRDYVGVSSALLLFVALVAPDVICPDRRQKVLPLMFARPLTGRDYVAAKLGAVGSIIFLFSFLPQVVLFIGNMLVSDSALDYLTDHLDVLWKVPAAVALLALFDAVLGVSIASLTDRRIVAGASVIGLFLVTSIAAGVLIGDRKWWEGGSAAGLLNLVALPLHLRDVVFLGHVDPRSQLGGVAGGGAMAAAAYVAVVAVGLGILLRRYRWVER</sequence>
<proteinExistence type="predicted"/>
<feature type="transmembrane region" description="Helical" evidence="1">
    <location>
        <begin position="37"/>
        <end position="57"/>
    </location>
</feature>